<gene>
    <name evidence="4" type="primary">rpiB</name>
    <name evidence="4" type="ORF">ETAA1_61190</name>
</gene>
<keyword evidence="5" id="KW-1185">Reference proteome</keyword>
<dbReference type="InterPro" id="IPR003500">
    <property type="entry name" value="RpiB_LacA_LacB"/>
</dbReference>
<evidence type="ECO:0000256" key="2">
    <source>
        <dbReference type="ARBA" id="ARBA00023235"/>
    </source>
</evidence>
<dbReference type="AlphaFoldDB" id="A0A517Y2T3"/>
<sequence length="159" mass="16970">MRVAVGNDHRGVAVKYRVVSLLKELGHEVTDHGTDAPAGCDYPDFAFVVAKAVAGGAADRGILLCATGHGMCIAANKVRGVRAANCRDALDAEMSRRHNDANVLCLSADLIGEEVIDRMVRAWLTADFEAGRHQRRKDKITAFEQANPLPAAKTPPPAG</sequence>
<comment type="similarity">
    <text evidence="1">Belongs to the LacAB/RpiB family.</text>
</comment>
<dbReference type="KEGG" id="uli:ETAA1_61190"/>
<dbReference type="Gene3D" id="3.40.1400.10">
    <property type="entry name" value="Sugar-phosphate isomerase, RpiB/LacA/LacB"/>
    <property type="match status" value="1"/>
</dbReference>
<dbReference type="EMBL" id="CP036273">
    <property type="protein sequence ID" value="QDU24106.1"/>
    <property type="molecule type" value="Genomic_DNA"/>
</dbReference>
<reference evidence="4 5" key="1">
    <citation type="submission" date="2019-02" db="EMBL/GenBank/DDBJ databases">
        <title>Deep-cultivation of Planctomycetes and their phenomic and genomic characterization uncovers novel biology.</title>
        <authorList>
            <person name="Wiegand S."/>
            <person name="Jogler M."/>
            <person name="Boedeker C."/>
            <person name="Pinto D."/>
            <person name="Vollmers J."/>
            <person name="Rivas-Marin E."/>
            <person name="Kohn T."/>
            <person name="Peeters S.H."/>
            <person name="Heuer A."/>
            <person name="Rast P."/>
            <person name="Oberbeckmann S."/>
            <person name="Bunk B."/>
            <person name="Jeske O."/>
            <person name="Meyerdierks A."/>
            <person name="Storesund J.E."/>
            <person name="Kallscheuer N."/>
            <person name="Luecker S."/>
            <person name="Lage O.M."/>
            <person name="Pohl T."/>
            <person name="Merkel B.J."/>
            <person name="Hornburger P."/>
            <person name="Mueller R.-W."/>
            <person name="Bruemmer F."/>
            <person name="Labrenz M."/>
            <person name="Spormann A.M."/>
            <person name="Op den Camp H."/>
            <person name="Overmann J."/>
            <person name="Amann R."/>
            <person name="Jetten M.S.M."/>
            <person name="Mascher T."/>
            <person name="Medema M.H."/>
            <person name="Devos D.P."/>
            <person name="Kaster A.-K."/>
            <person name="Ovreas L."/>
            <person name="Rohde M."/>
            <person name="Galperin M.Y."/>
            <person name="Jogler C."/>
        </authorList>
    </citation>
    <scope>NUCLEOTIDE SEQUENCE [LARGE SCALE GENOMIC DNA]</scope>
    <source>
        <strain evidence="4 5">ETA_A1</strain>
    </source>
</reference>
<dbReference type="NCBIfam" id="TIGR01120">
    <property type="entry name" value="rpiB"/>
    <property type="match status" value="1"/>
</dbReference>
<dbReference type="NCBIfam" id="TIGR00689">
    <property type="entry name" value="rpiB_lacA_lacB"/>
    <property type="match status" value="1"/>
</dbReference>
<evidence type="ECO:0000313" key="5">
    <source>
        <dbReference type="Proteomes" id="UP000319576"/>
    </source>
</evidence>
<feature type="active site" description="Proton acceptor" evidence="3">
    <location>
        <position position="65"/>
    </location>
</feature>
<protein>
    <submittedName>
        <fullName evidence="4">Ribose-5-phosphate isomerase B</fullName>
        <ecNumber evidence="4">5.3.1.6</ecNumber>
    </submittedName>
</protein>
<dbReference type="Pfam" id="PF02502">
    <property type="entry name" value="LacAB_rpiB"/>
    <property type="match status" value="1"/>
</dbReference>
<name>A0A517Y2T3_9BACT</name>
<feature type="active site" description="Proton donor" evidence="3">
    <location>
        <position position="98"/>
    </location>
</feature>
<accession>A0A517Y2T3</accession>
<evidence type="ECO:0000256" key="1">
    <source>
        <dbReference type="ARBA" id="ARBA00008754"/>
    </source>
</evidence>
<dbReference type="PANTHER" id="PTHR30345">
    <property type="entry name" value="RIBOSE-5-PHOSPHATE ISOMERASE B"/>
    <property type="match status" value="1"/>
</dbReference>
<dbReference type="EC" id="5.3.1.6" evidence="4"/>
<dbReference type="Proteomes" id="UP000319576">
    <property type="component" value="Chromosome"/>
</dbReference>
<dbReference type="GO" id="GO:0004751">
    <property type="term" value="F:ribose-5-phosphate isomerase activity"/>
    <property type="evidence" value="ECO:0007669"/>
    <property type="project" value="UniProtKB-EC"/>
</dbReference>
<organism evidence="4 5">
    <name type="scientific">Urbifossiella limnaea</name>
    <dbReference type="NCBI Taxonomy" id="2528023"/>
    <lineage>
        <taxon>Bacteria</taxon>
        <taxon>Pseudomonadati</taxon>
        <taxon>Planctomycetota</taxon>
        <taxon>Planctomycetia</taxon>
        <taxon>Gemmatales</taxon>
        <taxon>Gemmataceae</taxon>
        <taxon>Urbifossiella</taxon>
    </lineage>
</organism>
<dbReference type="InterPro" id="IPR036569">
    <property type="entry name" value="RpiB_LacA_LacB_sf"/>
</dbReference>
<dbReference type="SUPFAM" id="SSF89623">
    <property type="entry name" value="Ribose/Galactose isomerase RpiB/AlsB"/>
    <property type="match status" value="1"/>
</dbReference>
<dbReference type="PANTHER" id="PTHR30345:SF0">
    <property type="entry name" value="DNA DAMAGE-REPAIR_TOLERATION PROTEIN DRT102"/>
    <property type="match status" value="1"/>
</dbReference>
<dbReference type="GO" id="GO:0019316">
    <property type="term" value="P:D-allose catabolic process"/>
    <property type="evidence" value="ECO:0007669"/>
    <property type="project" value="TreeGrafter"/>
</dbReference>
<dbReference type="NCBIfam" id="NF004051">
    <property type="entry name" value="PRK05571.1"/>
    <property type="match status" value="1"/>
</dbReference>
<dbReference type="InterPro" id="IPR004785">
    <property type="entry name" value="RpiB"/>
</dbReference>
<evidence type="ECO:0000313" key="4">
    <source>
        <dbReference type="EMBL" id="QDU24106.1"/>
    </source>
</evidence>
<dbReference type="RefSeq" id="WP_145244299.1">
    <property type="nucleotide sequence ID" value="NZ_CP036273.1"/>
</dbReference>
<keyword evidence="2 4" id="KW-0413">Isomerase</keyword>
<proteinExistence type="inferred from homology"/>
<evidence type="ECO:0000256" key="3">
    <source>
        <dbReference type="PIRSR" id="PIRSR005384-1"/>
    </source>
</evidence>
<dbReference type="PIRSF" id="PIRSF005384">
    <property type="entry name" value="RpiB_LacA_B"/>
    <property type="match status" value="1"/>
</dbReference>
<dbReference type="GO" id="GO:0009052">
    <property type="term" value="P:pentose-phosphate shunt, non-oxidative branch"/>
    <property type="evidence" value="ECO:0007669"/>
    <property type="project" value="TreeGrafter"/>
</dbReference>
<dbReference type="OrthoDB" id="1778624at2"/>